<protein>
    <submittedName>
        <fullName evidence="5">Sulfotransferase 6B1</fullName>
    </submittedName>
</protein>
<dbReference type="RefSeq" id="XP_012946645.1">
    <property type="nucleotide sequence ID" value="XM_013091191.2"/>
</dbReference>
<evidence type="ECO:0000256" key="1">
    <source>
        <dbReference type="ARBA" id="ARBA00005771"/>
    </source>
</evidence>
<proteinExistence type="inferred from homology"/>
<dbReference type="Gene3D" id="3.40.50.300">
    <property type="entry name" value="P-loop containing nucleotide triphosphate hydrolases"/>
    <property type="match status" value="1"/>
</dbReference>
<evidence type="ECO:0000259" key="3">
    <source>
        <dbReference type="Pfam" id="PF00685"/>
    </source>
</evidence>
<dbReference type="InterPro" id="IPR027417">
    <property type="entry name" value="P-loop_NTPase"/>
</dbReference>
<accession>A0ABM1AFH7</accession>
<dbReference type="PANTHER" id="PTHR11783">
    <property type="entry name" value="SULFOTRANSFERASE SULT"/>
    <property type="match status" value="1"/>
</dbReference>
<organism evidence="4 5">
    <name type="scientific">Aplysia californica</name>
    <name type="common">California sea hare</name>
    <dbReference type="NCBI Taxonomy" id="6500"/>
    <lineage>
        <taxon>Eukaryota</taxon>
        <taxon>Metazoa</taxon>
        <taxon>Spiralia</taxon>
        <taxon>Lophotrochozoa</taxon>
        <taxon>Mollusca</taxon>
        <taxon>Gastropoda</taxon>
        <taxon>Heterobranchia</taxon>
        <taxon>Euthyneura</taxon>
        <taxon>Tectipleura</taxon>
        <taxon>Aplysiida</taxon>
        <taxon>Aplysioidea</taxon>
        <taxon>Aplysiidae</taxon>
        <taxon>Aplysia</taxon>
    </lineage>
</organism>
<gene>
    <name evidence="5" type="primary">LOC106014131</name>
</gene>
<feature type="domain" description="Sulfotransferase" evidence="3">
    <location>
        <begin position="44"/>
        <end position="278"/>
    </location>
</feature>
<evidence type="ECO:0000313" key="4">
    <source>
        <dbReference type="Proteomes" id="UP000694888"/>
    </source>
</evidence>
<reference evidence="5" key="1">
    <citation type="submission" date="2025-08" db="UniProtKB">
        <authorList>
            <consortium name="RefSeq"/>
        </authorList>
    </citation>
    <scope>IDENTIFICATION</scope>
</reference>
<dbReference type="SUPFAM" id="SSF52540">
    <property type="entry name" value="P-loop containing nucleoside triphosphate hydrolases"/>
    <property type="match status" value="1"/>
</dbReference>
<dbReference type="Proteomes" id="UP000694888">
    <property type="component" value="Unplaced"/>
</dbReference>
<keyword evidence="4" id="KW-1185">Reference proteome</keyword>
<dbReference type="GeneID" id="106014131"/>
<evidence type="ECO:0000313" key="5">
    <source>
        <dbReference type="RefSeq" id="XP_012946645.1"/>
    </source>
</evidence>
<evidence type="ECO:0000256" key="2">
    <source>
        <dbReference type="ARBA" id="ARBA00022679"/>
    </source>
</evidence>
<dbReference type="Pfam" id="PF00685">
    <property type="entry name" value="Sulfotransfer_1"/>
    <property type="match status" value="1"/>
</dbReference>
<keyword evidence="2" id="KW-0808">Transferase</keyword>
<dbReference type="InterPro" id="IPR000863">
    <property type="entry name" value="Sulfotransferase_dom"/>
</dbReference>
<name>A0ABM1AFH7_APLCA</name>
<comment type="similarity">
    <text evidence="1">Belongs to the sulfotransferase 1 family.</text>
</comment>
<sequence length="287" mass="33961">MPLENVADEDGYTLKFYRKSDGRLSGNLTNVDTIENLPSLPLRDDDILFCSYPKSGCHWVWENVRILQTGEIKLDALPKERFFFEQNERDYFNNLPSPRFLNTHEHFDRLPRDLLKGKMKLVLLYRNPKDIAVSFYHHHTRLPYYRYEGPFSSYIKRFAAGQLNASCVFDYWREFEEGLKQNPQIPHIILSFEDLKKNPLSERHRLAKFLGRSYDDEFIEQVAEATSIDNMRREKEGPKDEKGSIYYRKGEIGDWKNTFTVAQSERLDSIIESKLKGCQMFRFVYSP</sequence>